<dbReference type="Pfam" id="PF00583">
    <property type="entry name" value="Acetyltransf_1"/>
    <property type="match status" value="1"/>
</dbReference>
<evidence type="ECO:0000256" key="1">
    <source>
        <dbReference type="ARBA" id="ARBA00022679"/>
    </source>
</evidence>
<evidence type="ECO:0000313" key="6">
    <source>
        <dbReference type="Proteomes" id="UP000643405"/>
    </source>
</evidence>
<keyword evidence="6" id="KW-1185">Reference proteome</keyword>
<dbReference type="EMBL" id="JACVVX010000001">
    <property type="protein sequence ID" value="MBD0413399.1"/>
    <property type="molecule type" value="Genomic_DNA"/>
</dbReference>
<feature type="domain" description="N-acetyltransferase" evidence="4">
    <location>
        <begin position="23"/>
        <end position="178"/>
    </location>
</feature>
<feature type="compositionally biased region" description="Polar residues" evidence="3">
    <location>
        <begin position="1"/>
        <end position="12"/>
    </location>
</feature>
<organism evidence="5 6">
    <name type="scientific">Oryzicola mucosus</name>
    <dbReference type="NCBI Taxonomy" id="2767425"/>
    <lineage>
        <taxon>Bacteria</taxon>
        <taxon>Pseudomonadati</taxon>
        <taxon>Pseudomonadota</taxon>
        <taxon>Alphaproteobacteria</taxon>
        <taxon>Hyphomicrobiales</taxon>
        <taxon>Phyllobacteriaceae</taxon>
        <taxon>Oryzicola</taxon>
    </lineage>
</organism>
<dbReference type="PROSITE" id="PS51186">
    <property type="entry name" value="GNAT"/>
    <property type="match status" value="1"/>
</dbReference>
<proteinExistence type="predicted"/>
<dbReference type="Gene3D" id="3.40.630.30">
    <property type="match status" value="1"/>
</dbReference>
<dbReference type="SUPFAM" id="SSF55729">
    <property type="entry name" value="Acyl-CoA N-acyltransferases (Nat)"/>
    <property type="match status" value="1"/>
</dbReference>
<keyword evidence="2" id="KW-0012">Acyltransferase</keyword>
<dbReference type="CDD" id="cd04301">
    <property type="entry name" value="NAT_SF"/>
    <property type="match status" value="1"/>
</dbReference>
<dbReference type="Proteomes" id="UP000643405">
    <property type="component" value="Unassembled WGS sequence"/>
</dbReference>
<evidence type="ECO:0000256" key="2">
    <source>
        <dbReference type="ARBA" id="ARBA00023315"/>
    </source>
</evidence>
<dbReference type="InterPro" id="IPR050832">
    <property type="entry name" value="Bact_Acetyltransf"/>
</dbReference>
<evidence type="ECO:0000313" key="5">
    <source>
        <dbReference type="EMBL" id="MBD0413399.1"/>
    </source>
</evidence>
<name>A0A8J6PQV6_9HYPH</name>
<dbReference type="PANTHER" id="PTHR43877">
    <property type="entry name" value="AMINOALKYLPHOSPHONATE N-ACETYLTRANSFERASE-RELATED-RELATED"/>
    <property type="match status" value="1"/>
</dbReference>
<sequence>MTRSARVSTPFATSDPETKTSPVTIQALPADFDRWGALLTLIRRSFAYMDGVIDPPSSAHRLTPEILRDKAQAETCLIALAGDRLVGCIFVARRQDAVYVGKLAVEESARGLGIGRLLMNSAERLALESGTPILELETRIELTKNHATFERLGFAEFKRTVHPGYDRITSITYRKRLSVHP</sequence>
<evidence type="ECO:0000259" key="4">
    <source>
        <dbReference type="PROSITE" id="PS51186"/>
    </source>
</evidence>
<dbReference type="AlphaFoldDB" id="A0A8J6PQV6"/>
<accession>A0A8J6PQV6</accession>
<gene>
    <name evidence="5" type="ORF">ICI42_01850</name>
</gene>
<dbReference type="InterPro" id="IPR016181">
    <property type="entry name" value="Acyl_CoA_acyltransferase"/>
</dbReference>
<dbReference type="PANTHER" id="PTHR43877:SF2">
    <property type="entry name" value="AMINOALKYLPHOSPHONATE N-ACETYLTRANSFERASE-RELATED"/>
    <property type="match status" value="1"/>
</dbReference>
<dbReference type="GO" id="GO:0016747">
    <property type="term" value="F:acyltransferase activity, transferring groups other than amino-acyl groups"/>
    <property type="evidence" value="ECO:0007669"/>
    <property type="project" value="InterPro"/>
</dbReference>
<evidence type="ECO:0000256" key="3">
    <source>
        <dbReference type="SAM" id="MobiDB-lite"/>
    </source>
</evidence>
<feature type="region of interest" description="Disordered" evidence="3">
    <location>
        <begin position="1"/>
        <end position="20"/>
    </location>
</feature>
<dbReference type="InterPro" id="IPR000182">
    <property type="entry name" value="GNAT_dom"/>
</dbReference>
<keyword evidence="1" id="KW-0808">Transferase</keyword>
<protein>
    <submittedName>
        <fullName evidence="5">GNAT family N-acetyltransferase</fullName>
    </submittedName>
</protein>
<reference evidence="5" key="1">
    <citation type="submission" date="2020-09" db="EMBL/GenBank/DDBJ databases">
        <title>Genome seq and assembly of Tianweitania sp.</title>
        <authorList>
            <person name="Chhetri G."/>
        </authorList>
    </citation>
    <scope>NUCLEOTIDE SEQUENCE</scope>
    <source>
        <strain evidence="5">Rool2</strain>
    </source>
</reference>
<comment type="caution">
    <text evidence="5">The sequence shown here is derived from an EMBL/GenBank/DDBJ whole genome shotgun (WGS) entry which is preliminary data.</text>
</comment>